<proteinExistence type="predicted"/>
<sequence>MACGYEPSIMGIITALGYKNLDDYVLAKHTADMYLERFVPDIKEYEPKKLWDAIVAHFAEKTVENLANALDKLFDTQFNEGDMKKSVDTFRTAFQRVVEVSTTFDRKSLEAVAAVFALQQLPPSFAVFGQLQFAGFKDNQIEFHPFLKELEIELRCQTESVTKIAESSQALVVSQIPGATNNGASSNKKKGK</sequence>
<protein>
    <submittedName>
        <fullName evidence="1">Uncharacterized protein</fullName>
    </submittedName>
</protein>
<dbReference type="OrthoDB" id="10443921at2759"/>
<organism evidence="1 2">
    <name type="scientific">Puccinia sorghi</name>
    <dbReference type="NCBI Taxonomy" id="27349"/>
    <lineage>
        <taxon>Eukaryota</taxon>
        <taxon>Fungi</taxon>
        <taxon>Dikarya</taxon>
        <taxon>Basidiomycota</taxon>
        <taxon>Pucciniomycotina</taxon>
        <taxon>Pucciniomycetes</taxon>
        <taxon>Pucciniales</taxon>
        <taxon>Pucciniaceae</taxon>
        <taxon>Puccinia</taxon>
    </lineage>
</organism>
<dbReference type="AlphaFoldDB" id="A0A0L6V746"/>
<name>A0A0L6V746_9BASI</name>
<evidence type="ECO:0000313" key="1">
    <source>
        <dbReference type="EMBL" id="KNZ55930.1"/>
    </source>
</evidence>
<accession>A0A0L6V746</accession>
<dbReference type="EMBL" id="LAVV01007437">
    <property type="protein sequence ID" value="KNZ55930.1"/>
    <property type="molecule type" value="Genomic_DNA"/>
</dbReference>
<gene>
    <name evidence="1" type="ORF">VP01_2540g8</name>
</gene>
<reference evidence="1 2" key="1">
    <citation type="submission" date="2015-08" db="EMBL/GenBank/DDBJ databases">
        <title>Next Generation Sequencing and Analysis of the Genome of Puccinia sorghi L Schw, the Causal Agent of Maize Common Rust.</title>
        <authorList>
            <person name="Rochi L."/>
            <person name="Burguener G."/>
            <person name="Darino M."/>
            <person name="Turjanski A."/>
            <person name="Kreff E."/>
            <person name="Dieguez M.J."/>
            <person name="Sacco F."/>
        </authorList>
    </citation>
    <scope>NUCLEOTIDE SEQUENCE [LARGE SCALE GENOMIC DNA]</scope>
    <source>
        <strain evidence="1 2">RO10H11247</strain>
    </source>
</reference>
<comment type="caution">
    <text evidence="1">The sequence shown here is derived from an EMBL/GenBank/DDBJ whole genome shotgun (WGS) entry which is preliminary data.</text>
</comment>
<keyword evidence="2" id="KW-1185">Reference proteome</keyword>
<evidence type="ECO:0000313" key="2">
    <source>
        <dbReference type="Proteomes" id="UP000037035"/>
    </source>
</evidence>
<dbReference type="Proteomes" id="UP000037035">
    <property type="component" value="Unassembled WGS sequence"/>
</dbReference>
<dbReference type="VEuPathDB" id="FungiDB:VP01_2540g8"/>